<protein>
    <submittedName>
        <fullName evidence="2">Pyridoxamine 5'-phosphate oxidase family protein</fullName>
    </submittedName>
</protein>
<dbReference type="InterPro" id="IPR011576">
    <property type="entry name" value="Pyridox_Oxase_N"/>
</dbReference>
<gene>
    <name evidence="2" type="ORF">KCG34_23265</name>
</gene>
<dbReference type="Proteomes" id="UP000676409">
    <property type="component" value="Chromosome"/>
</dbReference>
<dbReference type="RefSeq" id="WP_211937975.1">
    <property type="nucleotide sequence ID" value="NZ_CP073078.1"/>
</dbReference>
<evidence type="ECO:0000313" key="2">
    <source>
        <dbReference type="EMBL" id="QUD87924.1"/>
    </source>
</evidence>
<dbReference type="Gene3D" id="2.30.110.10">
    <property type="entry name" value="Electron Transport, Fmn-binding Protein, Chain A"/>
    <property type="match status" value="1"/>
</dbReference>
<keyword evidence="3" id="KW-1185">Reference proteome</keyword>
<dbReference type="Pfam" id="PF01243">
    <property type="entry name" value="PNPOx_N"/>
    <property type="match status" value="1"/>
</dbReference>
<dbReference type="AlphaFoldDB" id="A0A975FZQ1"/>
<dbReference type="SUPFAM" id="SSF50475">
    <property type="entry name" value="FMN-binding split barrel"/>
    <property type="match status" value="1"/>
</dbReference>
<reference evidence="2" key="1">
    <citation type="submission" date="2021-04" db="EMBL/GenBank/DDBJ databases">
        <title>The complete genome sequence of Caulobacter sp. S6.</title>
        <authorList>
            <person name="Tang Y."/>
            <person name="Ouyang W."/>
            <person name="Liu Q."/>
            <person name="Huang B."/>
            <person name="Guo Z."/>
            <person name="Lei P."/>
        </authorList>
    </citation>
    <scope>NUCLEOTIDE SEQUENCE</scope>
    <source>
        <strain evidence="2">S6</strain>
    </source>
</reference>
<dbReference type="EMBL" id="CP073078">
    <property type="protein sequence ID" value="QUD87924.1"/>
    <property type="molecule type" value="Genomic_DNA"/>
</dbReference>
<dbReference type="InterPro" id="IPR012349">
    <property type="entry name" value="Split_barrel_FMN-bd"/>
</dbReference>
<evidence type="ECO:0000259" key="1">
    <source>
        <dbReference type="Pfam" id="PF01243"/>
    </source>
</evidence>
<sequence>MSAVYDQLNDKLIDFIRRQKLFFVASAPLSAEGSVNLSPKGYDSLAVIDPRTVAYLDLGGSGIETHAHLRENGRITLMFCAFEGPAMILRLYGQGEACGFDEPGFAERMKLFPAFERARAVITVRLTRIADSCGWGVPFFDFKGERDQLRRWVDARPHPEWAARRYESNAASIDGLPGLSPPGGAT</sequence>
<dbReference type="PANTHER" id="PTHR39336">
    <property type="entry name" value="PYRIDOXAMINE PHOSPHATE OXIDASE FAMILY PROTEIN (AFU_ORTHOLOGUE AFUA_6G11440)"/>
    <property type="match status" value="1"/>
</dbReference>
<evidence type="ECO:0000313" key="3">
    <source>
        <dbReference type="Proteomes" id="UP000676409"/>
    </source>
</evidence>
<feature type="domain" description="Pyridoxamine 5'-phosphate oxidase N-terminal" evidence="1">
    <location>
        <begin position="9"/>
        <end position="109"/>
    </location>
</feature>
<accession>A0A975FZQ1</accession>
<dbReference type="KEGG" id="caul:KCG34_23265"/>
<name>A0A975FZQ1_9CAUL</name>
<proteinExistence type="predicted"/>
<organism evidence="2 3">
    <name type="scientific">Phenylobacterium montanum</name>
    <dbReference type="NCBI Taxonomy" id="2823693"/>
    <lineage>
        <taxon>Bacteria</taxon>
        <taxon>Pseudomonadati</taxon>
        <taxon>Pseudomonadota</taxon>
        <taxon>Alphaproteobacteria</taxon>
        <taxon>Caulobacterales</taxon>
        <taxon>Caulobacteraceae</taxon>
        <taxon>Phenylobacterium</taxon>
    </lineage>
</organism>
<dbReference type="PANTHER" id="PTHR39336:SF1">
    <property type="entry name" value="PYRIDOXAMINE PHOSPHATE OXIDASE FAMILY PROTEIN (AFU_ORTHOLOGUE AFUA_6G11440)"/>
    <property type="match status" value="1"/>
</dbReference>